<dbReference type="Proteomes" id="UP000250918">
    <property type="component" value="Unassembled WGS sequence"/>
</dbReference>
<dbReference type="Gene3D" id="3.40.640.10">
    <property type="entry name" value="Type I PLP-dependent aspartate aminotransferase-like (Major domain)"/>
    <property type="match status" value="1"/>
</dbReference>
<evidence type="ECO:0000256" key="7">
    <source>
        <dbReference type="RuleBase" id="RU004504"/>
    </source>
</evidence>
<comment type="function">
    <text evidence="8">Catalyzes the removal of elemental sulfur and selenium atoms from L-cysteine, L-cystine, L-selenocysteine, and L-selenocystine to produce L-alanine.</text>
</comment>
<dbReference type="InterPro" id="IPR015422">
    <property type="entry name" value="PyrdxlP-dep_Trfase_small"/>
</dbReference>
<comment type="similarity">
    <text evidence="2 8">Belongs to the class-V pyridoxal-phosphate-dependent aminotransferase family. Csd subfamily.</text>
</comment>
<keyword evidence="5 8" id="KW-0663">Pyridoxal phosphate</keyword>
<evidence type="ECO:0000256" key="3">
    <source>
        <dbReference type="ARBA" id="ARBA00012239"/>
    </source>
</evidence>
<comment type="cofactor">
    <cofactor evidence="1 7">
        <name>pyridoxal 5'-phosphate</name>
        <dbReference type="ChEBI" id="CHEBI:597326"/>
    </cofactor>
</comment>
<sequence>MSTDAANKTGKPVTLDAFDTERIKADFPILQEQINGHRLVYLDNAATTQKPRVVINALIEHYRKNNANVHRGLHTLAERSTEGFERTRAHIARFINVPDTGEVILTKGATEAINLVTYGWGEHNIKPGDEIVLTEMEHHANFVPWVTLAQKKGAVIRRIPITVCGHLDLSDIDKIITPKTKLLALCHASNVLGTINQVAELAKRAHEFGAVVVGDGAQAAPHMTVDIQQLGVDFYAFSAHKMLGPTGVGVLWGRRELLENMTPFNYGGEMIREVGYERITFNDLPWKFEAGTPNIADVVAFDEALTYLEDIGMDRIRAHEMALTKYALERLSEISGIEIQGPQDVESRGAAISFTDPTIHPHDISTFLDSRGIAIRAGHHCAQPLMRTLGKVATARASLYIYNTESDIDALYDALLEMRKYFGV</sequence>
<comment type="caution">
    <text evidence="10">The sequence shown here is derived from an EMBL/GenBank/DDBJ whole genome shotgun (WGS) entry which is preliminary data.</text>
</comment>
<dbReference type="InterPro" id="IPR000192">
    <property type="entry name" value="Aminotrans_V_dom"/>
</dbReference>
<evidence type="ECO:0000256" key="2">
    <source>
        <dbReference type="ARBA" id="ARBA00010447"/>
    </source>
</evidence>
<dbReference type="NCBIfam" id="TIGR01979">
    <property type="entry name" value="sufS"/>
    <property type="match status" value="1"/>
</dbReference>
<dbReference type="EMBL" id="PQAP01000177">
    <property type="protein sequence ID" value="PWB69123.1"/>
    <property type="molecule type" value="Genomic_DNA"/>
</dbReference>
<gene>
    <name evidence="10" type="ORF">C3F09_10575</name>
</gene>
<evidence type="ECO:0000256" key="4">
    <source>
        <dbReference type="ARBA" id="ARBA00022679"/>
    </source>
</evidence>
<dbReference type="AlphaFoldDB" id="A0A855X431"/>
<dbReference type="GO" id="GO:0030170">
    <property type="term" value="F:pyridoxal phosphate binding"/>
    <property type="evidence" value="ECO:0007669"/>
    <property type="project" value="UniProtKB-UniRule"/>
</dbReference>
<organism evidence="10 11">
    <name type="scientific">candidate division GN15 bacterium</name>
    <dbReference type="NCBI Taxonomy" id="2072418"/>
    <lineage>
        <taxon>Bacteria</taxon>
        <taxon>candidate division GN15</taxon>
    </lineage>
</organism>
<evidence type="ECO:0000256" key="5">
    <source>
        <dbReference type="ARBA" id="ARBA00022898"/>
    </source>
</evidence>
<dbReference type="InterPro" id="IPR020578">
    <property type="entry name" value="Aminotrans_V_PyrdxlP_BS"/>
</dbReference>
<dbReference type="InterPro" id="IPR010970">
    <property type="entry name" value="Cys_dSase_SufS"/>
</dbReference>
<protein>
    <recommendedName>
        <fullName evidence="3 8">Cysteine desulfurase</fullName>
        <ecNumber evidence="3 8">2.8.1.7</ecNumber>
    </recommendedName>
</protein>
<dbReference type="CDD" id="cd06453">
    <property type="entry name" value="SufS_like"/>
    <property type="match status" value="1"/>
</dbReference>
<dbReference type="PANTHER" id="PTHR43586">
    <property type="entry name" value="CYSTEINE DESULFURASE"/>
    <property type="match status" value="1"/>
</dbReference>
<evidence type="ECO:0000256" key="6">
    <source>
        <dbReference type="ARBA" id="ARBA00050776"/>
    </source>
</evidence>
<evidence type="ECO:0000313" key="11">
    <source>
        <dbReference type="Proteomes" id="UP000250918"/>
    </source>
</evidence>
<evidence type="ECO:0000256" key="8">
    <source>
        <dbReference type="RuleBase" id="RU004506"/>
    </source>
</evidence>
<dbReference type="Gene3D" id="3.90.1150.10">
    <property type="entry name" value="Aspartate Aminotransferase, domain 1"/>
    <property type="match status" value="1"/>
</dbReference>
<evidence type="ECO:0000256" key="1">
    <source>
        <dbReference type="ARBA" id="ARBA00001933"/>
    </source>
</evidence>
<keyword evidence="4 8" id="KW-0808">Transferase</keyword>
<evidence type="ECO:0000259" key="9">
    <source>
        <dbReference type="Pfam" id="PF00266"/>
    </source>
</evidence>
<dbReference type="PROSITE" id="PS00595">
    <property type="entry name" value="AA_TRANSFER_CLASS_5"/>
    <property type="match status" value="1"/>
</dbReference>
<dbReference type="InterPro" id="IPR015424">
    <property type="entry name" value="PyrdxlP-dep_Trfase"/>
</dbReference>
<dbReference type="Pfam" id="PF00266">
    <property type="entry name" value="Aminotran_5"/>
    <property type="match status" value="1"/>
</dbReference>
<dbReference type="InterPro" id="IPR015421">
    <property type="entry name" value="PyrdxlP-dep_Trfase_major"/>
</dbReference>
<proteinExistence type="inferred from homology"/>
<dbReference type="GO" id="GO:0031071">
    <property type="term" value="F:cysteine desulfurase activity"/>
    <property type="evidence" value="ECO:0007669"/>
    <property type="project" value="UniProtKB-UniRule"/>
</dbReference>
<dbReference type="PANTHER" id="PTHR43586:SF8">
    <property type="entry name" value="CYSTEINE DESULFURASE 1, CHLOROPLASTIC"/>
    <property type="match status" value="1"/>
</dbReference>
<dbReference type="EC" id="2.8.1.7" evidence="3 8"/>
<reference evidence="10 11" key="1">
    <citation type="journal article" date="2018" name="ISME J.">
        <title>A methanotrophic archaeon couples anaerobic oxidation of methane to Fe(III) reduction.</title>
        <authorList>
            <person name="Cai C."/>
            <person name="Leu A.O."/>
            <person name="Xie G.J."/>
            <person name="Guo J."/>
            <person name="Feng Y."/>
            <person name="Zhao J.X."/>
            <person name="Tyson G.W."/>
            <person name="Yuan Z."/>
            <person name="Hu S."/>
        </authorList>
    </citation>
    <scope>NUCLEOTIDE SEQUENCE [LARGE SCALE GENOMIC DNA]</scope>
    <source>
        <strain evidence="10">FeB_12</strain>
    </source>
</reference>
<dbReference type="SUPFAM" id="SSF53383">
    <property type="entry name" value="PLP-dependent transferases"/>
    <property type="match status" value="1"/>
</dbReference>
<comment type="catalytic activity">
    <reaction evidence="6 8">
        <text>(sulfur carrier)-H + L-cysteine = (sulfur carrier)-SH + L-alanine</text>
        <dbReference type="Rhea" id="RHEA:43892"/>
        <dbReference type="Rhea" id="RHEA-COMP:14737"/>
        <dbReference type="Rhea" id="RHEA-COMP:14739"/>
        <dbReference type="ChEBI" id="CHEBI:29917"/>
        <dbReference type="ChEBI" id="CHEBI:35235"/>
        <dbReference type="ChEBI" id="CHEBI:57972"/>
        <dbReference type="ChEBI" id="CHEBI:64428"/>
        <dbReference type="EC" id="2.8.1.7"/>
    </reaction>
</comment>
<evidence type="ECO:0000313" key="10">
    <source>
        <dbReference type="EMBL" id="PWB69123.1"/>
    </source>
</evidence>
<accession>A0A855X431</accession>
<feature type="domain" description="Aminotransferase class V" evidence="9">
    <location>
        <begin position="40"/>
        <end position="411"/>
    </location>
</feature>
<name>A0A855X431_9BACT</name>
<dbReference type="GO" id="GO:0006534">
    <property type="term" value="P:cysteine metabolic process"/>
    <property type="evidence" value="ECO:0007669"/>
    <property type="project" value="UniProtKB-UniRule"/>
</dbReference>